<comment type="caution">
    <text evidence="7">The sequence shown here is derived from an EMBL/GenBank/DDBJ whole genome shotgun (WGS) entry which is preliminary data.</text>
</comment>
<keyword evidence="5" id="KW-0732">Signal</keyword>
<dbReference type="Proteomes" id="UP000252132">
    <property type="component" value="Unassembled WGS sequence"/>
</dbReference>
<evidence type="ECO:0000259" key="6">
    <source>
        <dbReference type="Pfam" id="PF00884"/>
    </source>
</evidence>
<dbReference type="AlphaFoldDB" id="A0A368E264"/>
<dbReference type="PROSITE" id="PS00149">
    <property type="entry name" value="SULFATASE_2"/>
    <property type="match status" value="1"/>
</dbReference>
<dbReference type="InterPro" id="IPR024607">
    <property type="entry name" value="Sulfatase_CS"/>
</dbReference>
<feature type="signal peptide" evidence="5">
    <location>
        <begin position="1"/>
        <end position="19"/>
    </location>
</feature>
<organism evidence="7 8">
    <name type="scientific">PS1 clade bacterium</name>
    <dbReference type="NCBI Taxonomy" id="2175152"/>
    <lineage>
        <taxon>Bacteria</taxon>
        <taxon>Pseudomonadati</taxon>
        <taxon>Pseudomonadota</taxon>
        <taxon>Alphaproteobacteria</taxon>
        <taxon>PS1 clade</taxon>
    </lineage>
</organism>
<dbReference type="GO" id="GO:0004065">
    <property type="term" value="F:arylsulfatase activity"/>
    <property type="evidence" value="ECO:0007669"/>
    <property type="project" value="TreeGrafter"/>
</dbReference>
<dbReference type="PANTHER" id="PTHR42693">
    <property type="entry name" value="ARYLSULFATASE FAMILY MEMBER"/>
    <property type="match status" value="1"/>
</dbReference>
<evidence type="ECO:0000256" key="4">
    <source>
        <dbReference type="ARBA" id="ARBA00022837"/>
    </source>
</evidence>
<dbReference type="InterPro" id="IPR000917">
    <property type="entry name" value="Sulfatase_N"/>
</dbReference>
<evidence type="ECO:0000313" key="8">
    <source>
        <dbReference type="Proteomes" id="UP000252132"/>
    </source>
</evidence>
<comment type="similarity">
    <text evidence="1">Belongs to the sulfatase family.</text>
</comment>
<keyword evidence="4" id="KW-0106">Calcium</keyword>
<dbReference type="Gene3D" id="3.40.720.10">
    <property type="entry name" value="Alkaline Phosphatase, subunit A"/>
    <property type="match status" value="1"/>
</dbReference>
<accession>A0A368E264</accession>
<dbReference type="PANTHER" id="PTHR42693:SF33">
    <property type="entry name" value="ARYLSULFATASE"/>
    <property type="match status" value="1"/>
</dbReference>
<evidence type="ECO:0000256" key="3">
    <source>
        <dbReference type="ARBA" id="ARBA00022801"/>
    </source>
</evidence>
<evidence type="ECO:0000256" key="5">
    <source>
        <dbReference type="SAM" id="SignalP"/>
    </source>
</evidence>
<name>A0A368E264_9PROT</name>
<dbReference type="EMBL" id="QOQF01000006">
    <property type="protein sequence ID" value="RCL77626.1"/>
    <property type="molecule type" value="Genomic_DNA"/>
</dbReference>
<keyword evidence="3" id="KW-0378">Hydrolase</keyword>
<feature type="domain" description="Sulfatase N-terminal" evidence="6">
    <location>
        <begin position="23"/>
        <end position="332"/>
    </location>
</feature>
<evidence type="ECO:0000313" key="7">
    <source>
        <dbReference type="EMBL" id="RCL77626.1"/>
    </source>
</evidence>
<dbReference type="InterPro" id="IPR050738">
    <property type="entry name" value="Sulfatase"/>
</dbReference>
<dbReference type="SUPFAM" id="SSF53649">
    <property type="entry name" value="Alkaline phosphatase-like"/>
    <property type="match status" value="1"/>
</dbReference>
<dbReference type="Gene3D" id="3.30.1120.10">
    <property type="match status" value="1"/>
</dbReference>
<reference evidence="7 8" key="1">
    <citation type="journal article" date="2018" name="Microbiome">
        <title>Fine metagenomic profile of the Mediterranean stratified and mixed water columns revealed by assembly and recruitment.</title>
        <authorList>
            <person name="Haro-Moreno J.M."/>
            <person name="Lopez-Perez M."/>
            <person name="De La Torre J.R."/>
            <person name="Picazo A."/>
            <person name="Camacho A."/>
            <person name="Rodriguez-Valera F."/>
        </authorList>
    </citation>
    <scope>NUCLEOTIDE SEQUENCE [LARGE SCALE GENOMIC DNA]</scope>
    <source>
        <strain evidence="7">MED-G55</strain>
    </source>
</reference>
<evidence type="ECO:0000256" key="2">
    <source>
        <dbReference type="ARBA" id="ARBA00022723"/>
    </source>
</evidence>
<dbReference type="Pfam" id="PF00884">
    <property type="entry name" value="Sulfatase"/>
    <property type="match status" value="1"/>
</dbReference>
<proteinExistence type="inferred from homology"/>
<dbReference type="GO" id="GO:0046872">
    <property type="term" value="F:metal ion binding"/>
    <property type="evidence" value="ECO:0007669"/>
    <property type="project" value="UniProtKB-KW"/>
</dbReference>
<sequence>MRLGLLIMLFGAFISGAQAAEKPNIVIILADDLGYADLGFRGSDIQTPNLDRLASEGMVLNRFYSLPICTPTRSALMTARDPIKLGTAYAGLQPWEHGGVSPEEHFMPESFRKAGYQTAMIGKWHIGRQYESLVPHHRGFDHFFGHLNTQVDYYTHDSAGGHDLQENGKSLKRDAYATDIHGDESVRFLKELRDPAKPFLLYVPFLAPHSPMQAPEELEAKYKSRMNFPIPKRTYAAMVDSMDQAIGRILDELDRQGVSDNTIILFFSDNGGFAGFGGVNKPYRGGKLETFEGGIRVNAIMRWPGSIPAGSETQQTISVMDVFPTLAAASGIEMHNEKKIDGMNILSALTKSKNMKRPKPLFFASNSPEYNSFRLAMIDGDHKLVQIIDHNNRSTEITNHLFDLGDDPYEKNNLAEENPLRVKKMSDAINDWRSQHPVSGLYVSISPNPSWRAPTDYAEDVKPDEKTILKSWGGFGRVASQVLQMRYGEKGRIKYE</sequence>
<dbReference type="InterPro" id="IPR017850">
    <property type="entry name" value="Alkaline_phosphatase_core_sf"/>
</dbReference>
<protein>
    <submittedName>
        <fullName evidence="7">Arylsulfatase</fullName>
    </submittedName>
</protein>
<gene>
    <name evidence="7" type="ORF">DBW69_02545</name>
</gene>
<keyword evidence="2" id="KW-0479">Metal-binding</keyword>
<feature type="chain" id="PRO_5016751928" evidence="5">
    <location>
        <begin position="20"/>
        <end position="496"/>
    </location>
</feature>
<evidence type="ECO:0000256" key="1">
    <source>
        <dbReference type="ARBA" id="ARBA00008779"/>
    </source>
</evidence>